<evidence type="ECO:0000313" key="2">
    <source>
        <dbReference type="Proteomes" id="UP000790709"/>
    </source>
</evidence>
<dbReference type="EMBL" id="MU266328">
    <property type="protein sequence ID" value="KAH7930915.1"/>
    <property type="molecule type" value="Genomic_DNA"/>
</dbReference>
<organism evidence="1 2">
    <name type="scientific">Leucogyrophana mollusca</name>
    <dbReference type="NCBI Taxonomy" id="85980"/>
    <lineage>
        <taxon>Eukaryota</taxon>
        <taxon>Fungi</taxon>
        <taxon>Dikarya</taxon>
        <taxon>Basidiomycota</taxon>
        <taxon>Agaricomycotina</taxon>
        <taxon>Agaricomycetes</taxon>
        <taxon>Agaricomycetidae</taxon>
        <taxon>Boletales</taxon>
        <taxon>Boletales incertae sedis</taxon>
        <taxon>Leucogyrophana</taxon>
    </lineage>
</organism>
<accession>A0ACB8BYZ1</accession>
<dbReference type="Proteomes" id="UP000790709">
    <property type="component" value="Unassembled WGS sequence"/>
</dbReference>
<gene>
    <name evidence="1" type="ORF">BV22DRAFT_1053449</name>
</gene>
<proteinExistence type="predicted"/>
<evidence type="ECO:0000313" key="1">
    <source>
        <dbReference type="EMBL" id="KAH7930915.1"/>
    </source>
</evidence>
<sequence length="1612" mass="180589">MSVADLGKYDVSEQTQALKEKLSSQDTENAGLRSQLMKREAELEGIKISLNETLHKLSVEADRALRLETDLSRRSDELKSERIASHNTEAALAAAQEKLRAEERAAKDLEATLETLARNSDSTHVQQSKLEREKRNLEARVRELETNLHHLSAQPAPAPQIPRRGGRPRSSSASNFRIPALEQELNDVKASSVQKSQELRIAQDKLARLQTSFTLAENTRMAADKAAQSRIGELVAALEEKEEELLEMKASQGDGCTRDREEELMNRIEEDEAKISALETLLRQSTGPTQVEFNKLTNRLRMEIEKVSIAEACRMELLQAKQEALEERDTIQRELSRVTSLLRDSEAQIKVLSTRESQQSASRVAGLGIADPAVGDIELAASCLNVNTNILSPSYSTSPPAPALVQPPHPDESTVAGYIETLLSAVDRLRGERADLKRALDFLETESRITVDGLREELAAVRRHSTEMIAEDPKGSLREQLAEMSAHHNLLIDAKVQQNKHLSLASTAFAITISHLQTRLLALEDQLVEVAAHWTTAKASSDDSCHLVQDCNRSLESSSSQVEDLQSRLDAAAQDLAQSEQRRGELLVLVTNLESDVCALQREAEVGTTARRETHEALKRAEAQIAEMYKSHQDIESQRNSLNLQVTNLQAELSNAEDALNEAQCQISNLQTQQLSSLSTTEVTLALRGQIEELEDRVARRTEQIGIHQHDIRRLETNLKLQEERIAEMTTELDLLGAQKEAMVEDCAEAREARDRAIRGQESAELEAERIEEQMGVLMQESQMELTTMVKLVFEAVSRSRQTTTRLQQLSFRNIDEVQDPSKIATLETMNAQLLEASARLDAEKQHLNERLEVTISSLKDTETLAHERAVRNQELTVSLAVVRLALGESAREVGASHVAIASFRAELLLLREELERRVVDIQAREERINALQKEVSAISVEFEADSAIKAEQHQAMVRELEEQLRERELRYNEDVEKMALERGKLERLLEAAPHAAGTEHEDELSCLRLQHAKEIDDLQAQLALTDQDLIDAKRRCEEAVLRLSQVEEETTQSNTDLHHRLADLETELARAHIDHAKEHNLLQNELVATRAELLDIQQSRARLEDLYHDVQTELLQVKHEKDKYLTESIDQARLVNEQHQKDVRALEAKFMAESDGLHSRCEESARELQELHLRLQEEVDARGEEQEEFRTQLEAHTNHIARLDLLQLELHQTLSDTRTQLEQTEAELLSLQGEKRSLQTDITTLEAEIQRLMSLIRYLESQVKESEATRSSLKDALEEARMNLAQSEKSGKAAEINLALQGAQHEQILSVLRRELASLQSQPNLQDALIDLEERNREMDELLKSKCAEIEDYDDKILESLKVNKKLATKVEVLTRKVQTLQTKLSSMKGSTQASPSGGAAFGKVPASSPDCIPPIPPIPATAQSQRVVQDRTISGPSTLPRPKTPDRKMSPPTVFHMRTPEKREATEPASTSAGKKRRAPDDDERDGVPPEGHYHVTDSVADHATTPRLRKAMHANQIGFTPVRNLSARTILGLPSPGRRITTALPGPQVISDVTNSPRSTSSQANTHTSTSKRSWLGKIRGGVPQAAHTTTRPWSARPNLTERLAEDRL</sequence>
<protein>
    <submittedName>
        <fullName evidence="1">Uncharacterized protein</fullName>
    </submittedName>
</protein>
<name>A0ACB8BYZ1_9AGAM</name>
<reference evidence="1" key="1">
    <citation type="journal article" date="2021" name="New Phytol.">
        <title>Evolutionary innovations through gain and loss of genes in the ectomycorrhizal Boletales.</title>
        <authorList>
            <person name="Wu G."/>
            <person name="Miyauchi S."/>
            <person name="Morin E."/>
            <person name="Kuo A."/>
            <person name="Drula E."/>
            <person name="Varga T."/>
            <person name="Kohler A."/>
            <person name="Feng B."/>
            <person name="Cao Y."/>
            <person name="Lipzen A."/>
            <person name="Daum C."/>
            <person name="Hundley H."/>
            <person name="Pangilinan J."/>
            <person name="Johnson J."/>
            <person name="Barry K."/>
            <person name="LaButti K."/>
            <person name="Ng V."/>
            <person name="Ahrendt S."/>
            <person name="Min B."/>
            <person name="Choi I.G."/>
            <person name="Park H."/>
            <person name="Plett J.M."/>
            <person name="Magnuson J."/>
            <person name="Spatafora J.W."/>
            <person name="Nagy L.G."/>
            <person name="Henrissat B."/>
            <person name="Grigoriev I.V."/>
            <person name="Yang Z.L."/>
            <person name="Xu J."/>
            <person name="Martin F.M."/>
        </authorList>
    </citation>
    <scope>NUCLEOTIDE SEQUENCE</scope>
    <source>
        <strain evidence="1">KUC20120723A-06</strain>
    </source>
</reference>
<keyword evidence="2" id="KW-1185">Reference proteome</keyword>
<comment type="caution">
    <text evidence="1">The sequence shown here is derived from an EMBL/GenBank/DDBJ whole genome shotgun (WGS) entry which is preliminary data.</text>
</comment>